<proteinExistence type="predicted"/>
<protein>
    <submittedName>
        <fullName evidence="1">Uncharacterized protein</fullName>
    </submittedName>
</protein>
<dbReference type="EMBL" id="JANPWB010000001">
    <property type="protein sequence ID" value="KAJ1214044.1"/>
    <property type="molecule type" value="Genomic_DNA"/>
</dbReference>
<keyword evidence="2" id="KW-1185">Reference proteome</keyword>
<reference evidence="1" key="1">
    <citation type="journal article" date="2022" name="bioRxiv">
        <title>Sequencing and chromosome-scale assembly of the giantPleurodeles waltlgenome.</title>
        <authorList>
            <person name="Brown T."/>
            <person name="Elewa A."/>
            <person name="Iarovenko S."/>
            <person name="Subramanian E."/>
            <person name="Araus A.J."/>
            <person name="Petzold A."/>
            <person name="Susuki M."/>
            <person name="Suzuki K.-i.T."/>
            <person name="Hayashi T."/>
            <person name="Toyoda A."/>
            <person name="Oliveira C."/>
            <person name="Osipova E."/>
            <person name="Leigh N.D."/>
            <person name="Simon A."/>
            <person name="Yun M.H."/>
        </authorList>
    </citation>
    <scope>NUCLEOTIDE SEQUENCE</scope>
    <source>
        <strain evidence="1">20211129_DDA</strain>
        <tissue evidence="1">Liver</tissue>
    </source>
</reference>
<comment type="caution">
    <text evidence="1">The sequence shown here is derived from an EMBL/GenBank/DDBJ whole genome shotgun (WGS) entry which is preliminary data.</text>
</comment>
<sequence length="127" mass="14617">MGTADVCTWGKEVSHLPHTMSNYALVILTFMRPARPHVLYMASAPLALHDDIFKEKLEAEILNLVNTNESLSDSIDTIWEALMGYKRDICIAKQHKVRRALQTRLETLKLNSKHLKTNYQVGMMYRD</sequence>
<name>A0AAV7WQ22_PLEWA</name>
<dbReference type="AlphaFoldDB" id="A0AAV7WQ22"/>
<dbReference type="Proteomes" id="UP001066276">
    <property type="component" value="Chromosome 1_1"/>
</dbReference>
<evidence type="ECO:0000313" key="1">
    <source>
        <dbReference type="EMBL" id="KAJ1214044.1"/>
    </source>
</evidence>
<accession>A0AAV7WQ22</accession>
<organism evidence="1 2">
    <name type="scientific">Pleurodeles waltl</name>
    <name type="common">Iberian ribbed newt</name>
    <dbReference type="NCBI Taxonomy" id="8319"/>
    <lineage>
        <taxon>Eukaryota</taxon>
        <taxon>Metazoa</taxon>
        <taxon>Chordata</taxon>
        <taxon>Craniata</taxon>
        <taxon>Vertebrata</taxon>
        <taxon>Euteleostomi</taxon>
        <taxon>Amphibia</taxon>
        <taxon>Batrachia</taxon>
        <taxon>Caudata</taxon>
        <taxon>Salamandroidea</taxon>
        <taxon>Salamandridae</taxon>
        <taxon>Pleurodelinae</taxon>
        <taxon>Pleurodeles</taxon>
    </lineage>
</organism>
<gene>
    <name evidence="1" type="ORF">NDU88_001672</name>
</gene>
<evidence type="ECO:0000313" key="2">
    <source>
        <dbReference type="Proteomes" id="UP001066276"/>
    </source>
</evidence>